<evidence type="ECO:0000256" key="4">
    <source>
        <dbReference type="ARBA" id="ARBA00022777"/>
    </source>
</evidence>
<evidence type="ECO:0000313" key="7">
    <source>
        <dbReference type="EMBL" id="UZJ24243.1"/>
    </source>
</evidence>
<organism evidence="7 8">
    <name type="scientific">Rhodococcus antarcticus</name>
    <dbReference type="NCBI Taxonomy" id="2987751"/>
    <lineage>
        <taxon>Bacteria</taxon>
        <taxon>Bacillati</taxon>
        <taxon>Actinomycetota</taxon>
        <taxon>Actinomycetes</taxon>
        <taxon>Mycobacteriales</taxon>
        <taxon>Nocardiaceae</taxon>
        <taxon>Rhodococcus</taxon>
    </lineage>
</organism>
<dbReference type="InterPro" id="IPR002173">
    <property type="entry name" value="Carboh/pur_kinase_PfkB_CS"/>
</dbReference>
<evidence type="ECO:0000256" key="3">
    <source>
        <dbReference type="ARBA" id="ARBA00022741"/>
    </source>
</evidence>
<dbReference type="EMBL" id="CP110615">
    <property type="protein sequence ID" value="UZJ24243.1"/>
    <property type="molecule type" value="Genomic_DNA"/>
</dbReference>
<evidence type="ECO:0000256" key="5">
    <source>
        <dbReference type="ARBA" id="ARBA00022840"/>
    </source>
</evidence>
<dbReference type="Proteomes" id="UP001164965">
    <property type="component" value="Chromosome"/>
</dbReference>
<dbReference type="PROSITE" id="PS00584">
    <property type="entry name" value="PFKB_KINASES_2"/>
    <property type="match status" value="1"/>
</dbReference>
<keyword evidence="4 7" id="KW-0418">Kinase</keyword>
<keyword evidence="2" id="KW-0808">Transferase</keyword>
<dbReference type="GO" id="GO:0016301">
    <property type="term" value="F:kinase activity"/>
    <property type="evidence" value="ECO:0007669"/>
    <property type="project" value="UniProtKB-KW"/>
</dbReference>
<proteinExistence type="inferred from homology"/>
<evidence type="ECO:0000256" key="2">
    <source>
        <dbReference type="ARBA" id="ARBA00022679"/>
    </source>
</evidence>
<dbReference type="SUPFAM" id="SSF53613">
    <property type="entry name" value="Ribokinase-like"/>
    <property type="match status" value="1"/>
</dbReference>
<dbReference type="PANTHER" id="PTHR43085:SF1">
    <property type="entry name" value="PSEUDOURIDINE KINASE-RELATED"/>
    <property type="match status" value="1"/>
</dbReference>
<evidence type="ECO:0000313" key="8">
    <source>
        <dbReference type="Proteomes" id="UP001164965"/>
    </source>
</evidence>
<keyword evidence="8" id="KW-1185">Reference proteome</keyword>
<keyword evidence="3" id="KW-0547">Nucleotide-binding</keyword>
<dbReference type="InterPro" id="IPR011611">
    <property type="entry name" value="PfkB_dom"/>
</dbReference>
<dbReference type="InterPro" id="IPR050306">
    <property type="entry name" value="PfkB_Carbo_kinase"/>
</dbReference>
<gene>
    <name evidence="7" type="ORF">RHODO2019_13915</name>
</gene>
<dbReference type="Gene3D" id="3.40.1190.20">
    <property type="match status" value="1"/>
</dbReference>
<feature type="domain" description="Carbohydrate kinase PfkB" evidence="6">
    <location>
        <begin position="3"/>
        <end position="295"/>
    </location>
</feature>
<dbReference type="RefSeq" id="WP_265382350.1">
    <property type="nucleotide sequence ID" value="NZ_CP110615.1"/>
</dbReference>
<accession>A0ABY6NY70</accession>
<dbReference type="InterPro" id="IPR029056">
    <property type="entry name" value="Ribokinase-like"/>
</dbReference>
<dbReference type="CDD" id="cd01167">
    <property type="entry name" value="bac_FRK"/>
    <property type="match status" value="1"/>
</dbReference>
<dbReference type="Pfam" id="PF00294">
    <property type="entry name" value="PfkB"/>
    <property type="match status" value="1"/>
</dbReference>
<sequence length="301" mass="30668">MRVVVGGEALVDLVPVSSEPLAPLAPRLGGGPLTVAVTLGRLGVPTAFCSRVSTDGFGDATVAHLEAAGVELDLLQRGAEPTTLAVVALQPGGSAGYTFYVQGTADRLVTDPGPLPDDVAALSLGTLGLVLEPGASVYEAVLHREHAAGRLTVLDPNIRAALVEDADAYRARLRTWLPSVDVLKLSDDDAAWLGGTPQEWLAAGCTAVVLTHGGDGLVVHTAAGQVRVPGARVTVADTIGAGDTVHGALLGWLAREDALDREAVRALDGAAWTRALTFAAAAAGITVSRPGADPPWAAELA</sequence>
<keyword evidence="5" id="KW-0067">ATP-binding</keyword>
<dbReference type="PANTHER" id="PTHR43085">
    <property type="entry name" value="HEXOKINASE FAMILY MEMBER"/>
    <property type="match status" value="1"/>
</dbReference>
<comment type="similarity">
    <text evidence="1">Belongs to the carbohydrate kinase PfkB family.</text>
</comment>
<name>A0ABY6NY70_9NOCA</name>
<reference evidence="7" key="1">
    <citation type="submission" date="2022-10" db="EMBL/GenBank/DDBJ databases">
        <title>Rhodococcus sp.75.</title>
        <authorList>
            <person name="Sun M."/>
        </authorList>
    </citation>
    <scope>NUCLEOTIDE SEQUENCE</scope>
    <source>
        <strain evidence="7">75</strain>
    </source>
</reference>
<evidence type="ECO:0000256" key="1">
    <source>
        <dbReference type="ARBA" id="ARBA00010688"/>
    </source>
</evidence>
<evidence type="ECO:0000259" key="6">
    <source>
        <dbReference type="Pfam" id="PF00294"/>
    </source>
</evidence>
<protein>
    <submittedName>
        <fullName evidence="7">Carbohydrate kinase</fullName>
    </submittedName>
</protein>